<dbReference type="Proteomes" id="UP000248021">
    <property type="component" value="Unassembled WGS sequence"/>
</dbReference>
<evidence type="ECO:0000313" key="2">
    <source>
        <dbReference type="EMBL" id="PXW61652.1"/>
    </source>
</evidence>
<accession>A0A2V3UCJ0</accession>
<dbReference type="InterPro" id="IPR007048">
    <property type="entry name" value="IraD/Gp25-like"/>
</dbReference>
<feature type="domain" description="IraD/Gp25-like" evidence="1">
    <location>
        <begin position="18"/>
        <end position="98"/>
    </location>
</feature>
<sequence length="124" mass="13837">MDSAGTNPLTGQLLTDWEHVQASIADILITPIGTRVMLRDYGSRLTDLIDQPQNRITLVDYVLAIHEALDRWEPRFVVTQVLLEAATAGHLTVQIIGQYRPRAHLGDLKVADVRSIFIPIQRAA</sequence>
<proteinExistence type="predicted"/>
<dbReference type="RefSeq" id="WP_110373959.1">
    <property type="nucleotide sequence ID" value="NZ_JAHBRY010000001.1"/>
</dbReference>
<dbReference type="SUPFAM" id="SSF160719">
    <property type="entry name" value="gpW/gp25-like"/>
    <property type="match status" value="1"/>
</dbReference>
<evidence type="ECO:0000259" key="1">
    <source>
        <dbReference type="Pfam" id="PF04965"/>
    </source>
</evidence>
<dbReference type="Pfam" id="PF04965">
    <property type="entry name" value="GPW_gp25"/>
    <property type="match status" value="1"/>
</dbReference>
<gene>
    <name evidence="2" type="ORF">C7450_103169</name>
</gene>
<dbReference type="AlphaFoldDB" id="A0A2V3UCJ0"/>
<dbReference type="OrthoDB" id="9802846at2"/>
<evidence type="ECO:0000313" key="3">
    <source>
        <dbReference type="Proteomes" id="UP000248021"/>
    </source>
</evidence>
<organism evidence="2 3">
    <name type="scientific">Chelatococcus asaccharovorans</name>
    <dbReference type="NCBI Taxonomy" id="28210"/>
    <lineage>
        <taxon>Bacteria</taxon>
        <taxon>Pseudomonadati</taxon>
        <taxon>Pseudomonadota</taxon>
        <taxon>Alphaproteobacteria</taxon>
        <taxon>Hyphomicrobiales</taxon>
        <taxon>Chelatococcaceae</taxon>
        <taxon>Chelatococcus</taxon>
    </lineage>
</organism>
<name>A0A2V3UCJ0_9HYPH</name>
<dbReference type="EMBL" id="QJJK01000003">
    <property type="protein sequence ID" value="PXW61652.1"/>
    <property type="molecule type" value="Genomic_DNA"/>
</dbReference>
<keyword evidence="3" id="KW-1185">Reference proteome</keyword>
<dbReference type="Gene3D" id="3.10.450.40">
    <property type="match status" value="1"/>
</dbReference>
<reference evidence="2 3" key="1">
    <citation type="submission" date="2018-05" db="EMBL/GenBank/DDBJ databases">
        <title>Genomic Encyclopedia of Type Strains, Phase IV (KMG-IV): sequencing the most valuable type-strain genomes for metagenomic binning, comparative biology and taxonomic classification.</title>
        <authorList>
            <person name="Goeker M."/>
        </authorList>
    </citation>
    <scope>NUCLEOTIDE SEQUENCE [LARGE SCALE GENOMIC DNA]</scope>
    <source>
        <strain evidence="2 3">DSM 6462</strain>
    </source>
</reference>
<protein>
    <recommendedName>
        <fullName evidence="1">IraD/Gp25-like domain-containing protein</fullName>
    </recommendedName>
</protein>
<comment type="caution">
    <text evidence="2">The sequence shown here is derived from an EMBL/GenBank/DDBJ whole genome shotgun (WGS) entry which is preliminary data.</text>
</comment>